<gene>
    <name evidence="2" type="ORF">BOTBODRAFT_401383</name>
</gene>
<sequence length="202" mass="23309">MRRGPSVSILSTPLLAASRRQFCNLFPDISPVFPWQSTFDHSSFRRDQFLSFAPLLSIFLLFLPFRRFIDSLVHRSIVILLPLSATHPQQPHSHALSFLRISTLLHSHNPPSPRCLRCFYLSNAFPFIIFIPRILTLLFTPLLLSYALHIHIWFWLFLPFPLSFGTLYGIWLTLSSTLSTEPLGYLLHLVHACVFLAFFSLV</sequence>
<evidence type="ECO:0000256" key="1">
    <source>
        <dbReference type="SAM" id="Phobius"/>
    </source>
</evidence>
<feature type="transmembrane region" description="Helical" evidence="1">
    <location>
        <begin position="183"/>
        <end position="201"/>
    </location>
</feature>
<keyword evidence="1" id="KW-1133">Transmembrane helix</keyword>
<dbReference type="EMBL" id="KL198046">
    <property type="protein sequence ID" value="KDQ13051.1"/>
    <property type="molecule type" value="Genomic_DNA"/>
</dbReference>
<evidence type="ECO:0000313" key="3">
    <source>
        <dbReference type="Proteomes" id="UP000027195"/>
    </source>
</evidence>
<feature type="transmembrane region" description="Helical" evidence="1">
    <location>
        <begin position="152"/>
        <end position="171"/>
    </location>
</feature>
<organism evidence="2 3">
    <name type="scientific">Botryobasidium botryosum (strain FD-172 SS1)</name>
    <dbReference type="NCBI Taxonomy" id="930990"/>
    <lineage>
        <taxon>Eukaryota</taxon>
        <taxon>Fungi</taxon>
        <taxon>Dikarya</taxon>
        <taxon>Basidiomycota</taxon>
        <taxon>Agaricomycotina</taxon>
        <taxon>Agaricomycetes</taxon>
        <taxon>Cantharellales</taxon>
        <taxon>Botryobasidiaceae</taxon>
        <taxon>Botryobasidium</taxon>
    </lineage>
</organism>
<protein>
    <submittedName>
        <fullName evidence="2">Uncharacterized protein</fullName>
    </submittedName>
</protein>
<feature type="transmembrane region" description="Helical" evidence="1">
    <location>
        <begin position="124"/>
        <end position="146"/>
    </location>
</feature>
<dbReference type="Proteomes" id="UP000027195">
    <property type="component" value="Unassembled WGS sequence"/>
</dbReference>
<keyword evidence="1" id="KW-0812">Transmembrane</keyword>
<name>A0A067MN89_BOTB1</name>
<evidence type="ECO:0000313" key="2">
    <source>
        <dbReference type="EMBL" id="KDQ13051.1"/>
    </source>
</evidence>
<keyword evidence="1" id="KW-0472">Membrane</keyword>
<feature type="transmembrane region" description="Helical" evidence="1">
    <location>
        <begin position="49"/>
        <end position="65"/>
    </location>
</feature>
<dbReference type="AlphaFoldDB" id="A0A067MN89"/>
<dbReference type="HOGENOM" id="CLU_1354404_0_0_1"/>
<dbReference type="InParanoid" id="A0A067MN89"/>
<accession>A0A067MN89</accession>
<reference evidence="3" key="1">
    <citation type="journal article" date="2014" name="Proc. Natl. Acad. Sci. U.S.A.">
        <title>Extensive sampling of basidiomycete genomes demonstrates inadequacy of the white-rot/brown-rot paradigm for wood decay fungi.</title>
        <authorList>
            <person name="Riley R."/>
            <person name="Salamov A.A."/>
            <person name="Brown D.W."/>
            <person name="Nagy L.G."/>
            <person name="Floudas D."/>
            <person name="Held B.W."/>
            <person name="Levasseur A."/>
            <person name="Lombard V."/>
            <person name="Morin E."/>
            <person name="Otillar R."/>
            <person name="Lindquist E.A."/>
            <person name="Sun H."/>
            <person name="LaButti K.M."/>
            <person name="Schmutz J."/>
            <person name="Jabbour D."/>
            <person name="Luo H."/>
            <person name="Baker S.E."/>
            <person name="Pisabarro A.G."/>
            <person name="Walton J.D."/>
            <person name="Blanchette R.A."/>
            <person name="Henrissat B."/>
            <person name="Martin F."/>
            <person name="Cullen D."/>
            <person name="Hibbett D.S."/>
            <person name="Grigoriev I.V."/>
        </authorList>
    </citation>
    <scope>NUCLEOTIDE SEQUENCE [LARGE SCALE GENOMIC DNA]</scope>
    <source>
        <strain evidence="3">FD-172 SS1</strain>
    </source>
</reference>
<proteinExistence type="predicted"/>
<keyword evidence="3" id="KW-1185">Reference proteome</keyword>